<evidence type="ECO:0000313" key="4">
    <source>
        <dbReference type="Proteomes" id="UP001187471"/>
    </source>
</evidence>
<feature type="region of interest" description="Disordered" evidence="1">
    <location>
        <begin position="169"/>
        <end position="221"/>
    </location>
</feature>
<reference evidence="3" key="1">
    <citation type="submission" date="2022-12" db="EMBL/GenBank/DDBJ databases">
        <title>Draft genome assemblies for two species of Escallonia (Escalloniales).</title>
        <authorList>
            <person name="Chanderbali A."/>
            <person name="Dervinis C."/>
            <person name="Anghel I."/>
            <person name="Soltis D."/>
            <person name="Soltis P."/>
            <person name="Zapata F."/>
        </authorList>
    </citation>
    <scope>NUCLEOTIDE SEQUENCE</scope>
    <source>
        <strain evidence="3">UCBG92.1500</strain>
        <tissue evidence="3">Leaf</tissue>
    </source>
</reference>
<dbReference type="InterPro" id="IPR045358">
    <property type="entry name" value="Ty3_capsid"/>
</dbReference>
<feature type="compositionally biased region" description="Polar residues" evidence="1">
    <location>
        <begin position="196"/>
        <end position="210"/>
    </location>
</feature>
<dbReference type="AlphaFoldDB" id="A0AA88QT48"/>
<sequence>MKFEMLSTVIQIKARLEALMKNKQQVEAGTSKDFKVAYASVHFEDQVEYWYATYIKPLGKVNWDRFVKDLYARFSDVSRDSVIGEFNQPKQVATVGEYYNYFEELRAQVMEEFGIMDESYFVKSFIVGLKPKIRSCVEQFEVATLTQAIHIARKEEIYISNLFKQTKRTSAANQHPFQTSSRPNSTFNPRPPTVPSAPSQITPNLPTIPSSKGILPTPNLPQTRSTLPVKYGHVFLLGHRLRLESVSLLEAL</sequence>
<evidence type="ECO:0000313" key="3">
    <source>
        <dbReference type="EMBL" id="KAK2971094.1"/>
    </source>
</evidence>
<dbReference type="Proteomes" id="UP001187471">
    <property type="component" value="Unassembled WGS sequence"/>
</dbReference>
<keyword evidence="4" id="KW-1185">Reference proteome</keyword>
<comment type="caution">
    <text evidence="3">The sequence shown here is derived from an EMBL/GenBank/DDBJ whole genome shotgun (WGS) entry which is preliminary data.</text>
</comment>
<name>A0AA88QT48_9ASTE</name>
<feature type="domain" description="Ty3 transposon capsid-like protein" evidence="2">
    <location>
        <begin position="32"/>
        <end position="173"/>
    </location>
</feature>
<accession>A0AA88QT48</accession>
<gene>
    <name evidence="3" type="ORF">RJ640_027573</name>
</gene>
<dbReference type="EMBL" id="JAVXUO010002606">
    <property type="protein sequence ID" value="KAK2971094.1"/>
    <property type="molecule type" value="Genomic_DNA"/>
</dbReference>
<feature type="compositionally biased region" description="Polar residues" evidence="1">
    <location>
        <begin position="169"/>
        <end position="188"/>
    </location>
</feature>
<evidence type="ECO:0000256" key="1">
    <source>
        <dbReference type="SAM" id="MobiDB-lite"/>
    </source>
</evidence>
<protein>
    <recommendedName>
        <fullName evidence="2">Ty3 transposon capsid-like protein domain-containing protein</fullName>
    </recommendedName>
</protein>
<evidence type="ECO:0000259" key="2">
    <source>
        <dbReference type="Pfam" id="PF19259"/>
    </source>
</evidence>
<organism evidence="3 4">
    <name type="scientific">Escallonia rubra</name>
    <dbReference type="NCBI Taxonomy" id="112253"/>
    <lineage>
        <taxon>Eukaryota</taxon>
        <taxon>Viridiplantae</taxon>
        <taxon>Streptophyta</taxon>
        <taxon>Embryophyta</taxon>
        <taxon>Tracheophyta</taxon>
        <taxon>Spermatophyta</taxon>
        <taxon>Magnoliopsida</taxon>
        <taxon>eudicotyledons</taxon>
        <taxon>Gunneridae</taxon>
        <taxon>Pentapetalae</taxon>
        <taxon>asterids</taxon>
        <taxon>campanulids</taxon>
        <taxon>Escalloniales</taxon>
        <taxon>Escalloniaceae</taxon>
        <taxon>Escallonia</taxon>
    </lineage>
</organism>
<proteinExistence type="predicted"/>
<dbReference type="Pfam" id="PF19259">
    <property type="entry name" value="Ty3_capsid"/>
    <property type="match status" value="1"/>
</dbReference>